<dbReference type="PANTHER" id="PTHR35149:SF1">
    <property type="entry name" value="DUF5655 DOMAIN-CONTAINING PROTEIN"/>
    <property type="match status" value="1"/>
</dbReference>
<evidence type="ECO:0000259" key="2">
    <source>
        <dbReference type="Pfam" id="PF07510"/>
    </source>
</evidence>
<dbReference type="Pfam" id="PF03235">
    <property type="entry name" value="GmrSD_N"/>
    <property type="match status" value="1"/>
</dbReference>
<proteinExistence type="predicted"/>
<dbReference type="Pfam" id="PF07510">
    <property type="entry name" value="GmrSD_C"/>
    <property type="match status" value="1"/>
</dbReference>
<dbReference type="InterPro" id="IPR011089">
    <property type="entry name" value="GmrSD_C"/>
</dbReference>
<dbReference type="RefSeq" id="WP_048929075.1">
    <property type="nucleotide sequence ID" value="NZ_KQ235875.1"/>
</dbReference>
<reference evidence="3 4" key="1">
    <citation type="submission" date="2011-04" db="EMBL/GenBank/DDBJ databases">
        <title>The Genome Sequence of Clostridium citroniae WAL-19142.</title>
        <authorList>
            <consortium name="The Broad Institute Genome Sequencing Platform"/>
            <person name="Earl A."/>
            <person name="Ward D."/>
            <person name="Feldgarden M."/>
            <person name="Gevers D."/>
            <person name="Warren Y.A."/>
            <person name="Tyrrell K.L."/>
            <person name="Citron D.M."/>
            <person name="Goldstein E.J."/>
            <person name="Daigneault M."/>
            <person name="Allen-Vercoe E."/>
            <person name="Young S.K."/>
            <person name="Zeng Q."/>
            <person name="Gargeya S."/>
            <person name="Fitzgerald M."/>
            <person name="Haas B."/>
            <person name="Abouelleil A."/>
            <person name="Alvarado L."/>
            <person name="Arachchi H.M."/>
            <person name="Berlin A."/>
            <person name="Brown A."/>
            <person name="Chapman S.B."/>
            <person name="Chen Z."/>
            <person name="Dunbar C."/>
            <person name="Freedman E."/>
            <person name="Gearin G."/>
            <person name="Gellesch M."/>
            <person name="Goldberg J."/>
            <person name="Griggs A."/>
            <person name="Gujja S."/>
            <person name="Heilman E.R."/>
            <person name="Heiman D."/>
            <person name="Howarth C."/>
            <person name="Larson L."/>
            <person name="Lui A."/>
            <person name="MacDonald P.J."/>
            <person name="Mehta T."/>
            <person name="Montmayeur A."/>
            <person name="Murphy C."/>
            <person name="Neiman D."/>
            <person name="Pearson M."/>
            <person name="Priest M."/>
            <person name="Roberts A."/>
            <person name="Saif S."/>
            <person name="Shea T."/>
            <person name="Shenoy N."/>
            <person name="Sisk P."/>
            <person name="Stolte C."/>
            <person name="Sykes S."/>
            <person name="White J."/>
            <person name="Yandava C."/>
            <person name="Wortman J."/>
            <person name="Nusbaum C."/>
            <person name="Birren B."/>
        </authorList>
    </citation>
    <scope>NUCLEOTIDE SEQUENCE [LARGE SCALE GENOMIC DNA]</scope>
    <source>
        <strain evidence="3 4">WAL-19142</strain>
    </source>
</reference>
<comment type="caution">
    <text evidence="3">The sequence shown here is derived from an EMBL/GenBank/DDBJ whole genome shotgun (WGS) entry which is preliminary data.</text>
</comment>
<dbReference type="GeneID" id="93162930"/>
<evidence type="ECO:0000313" key="4">
    <source>
        <dbReference type="Proteomes" id="UP000037392"/>
    </source>
</evidence>
<protein>
    <recommendedName>
        <fullName evidence="5">DUF262 domain-containing protein</fullName>
    </recommendedName>
</protein>
<name>A0A0J9BFH7_9FIRM</name>
<evidence type="ECO:0008006" key="5">
    <source>
        <dbReference type="Google" id="ProtNLM"/>
    </source>
</evidence>
<feature type="domain" description="GmrSD restriction endonucleases C-terminal" evidence="2">
    <location>
        <begin position="464"/>
        <end position="569"/>
    </location>
</feature>
<dbReference type="InterPro" id="IPR004919">
    <property type="entry name" value="GmrSD_N"/>
</dbReference>
<dbReference type="OrthoDB" id="9798761at2"/>
<gene>
    <name evidence="3" type="ORF">HMPREF9470_00376</name>
</gene>
<dbReference type="EMBL" id="ADLK01000056">
    <property type="protein sequence ID" value="KMW11089.1"/>
    <property type="molecule type" value="Genomic_DNA"/>
</dbReference>
<organism evidence="3 4">
    <name type="scientific">[Clostridium] citroniae WAL-19142</name>
    <dbReference type="NCBI Taxonomy" id="742734"/>
    <lineage>
        <taxon>Bacteria</taxon>
        <taxon>Bacillati</taxon>
        <taxon>Bacillota</taxon>
        <taxon>Clostridia</taxon>
        <taxon>Lachnospirales</taxon>
        <taxon>Lachnospiraceae</taxon>
        <taxon>Enterocloster</taxon>
    </lineage>
</organism>
<dbReference type="PANTHER" id="PTHR35149">
    <property type="entry name" value="SLL5132 PROTEIN"/>
    <property type="match status" value="1"/>
</dbReference>
<accession>A0A0J9BFH7</accession>
<dbReference type="AlphaFoldDB" id="A0A0J9BFH7"/>
<evidence type="ECO:0000313" key="3">
    <source>
        <dbReference type="EMBL" id="KMW11089.1"/>
    </source>
</evidence>
<feature type="domain" description="GmrSD restriction endonucleases N-terminal" evidence="1">
    <location>
        <begin position="11"/>
        <end position="248"/>
    </location>
</feature>
<sequence length="592" mass="69093">MNFKPDEKNIRSLLKSGCQFVIPRFQREYSWDKKNYQEFFVDMMNNLIVSNGKISDDQYFLGTMLFIGNFAEKPDKPIEVVDGQQRLTTITILFSALSDRFREMGEDTLSKQLFNYIMTADDNGTDVRVLQSRSSYPYFLYFIQDREKKVVEEPSSEEENCIKETYEYFWQQTSEDMLKKVLKKRIGEDTVKTFSHADILKALRDQVLDCTFISIAAVDKDQANRIFAILNAKGKRLVYIDLIKNKIFEELRDGVIGTFAEECWGEIKSILNTGDETVGLATFFRHYWISKYQRCNATALYDNFIKIINKNESVYQQFLEDLRLNARNYMKIVNPKREDYNNRKEYFWLIQSLNAMNKTFNIVQTRIALLALYDVKEREIISSDQFKKAVLAMENFHFAFTAICSLRTNNLESIYSRFAIALRKSTDKSETSAIVQRKLIEPLDKLYPSYDLFAIRFKELLFVKRDSPLNIKTKYAIYKLNSHFGGKEAFEDDGSIEHILPETTEGHALNIGNLILLEGKINSDAGNRCYADKIPFYEQSKYPWVAKFINSNPKWNDEMIDKRATKLATIYYKAILEKDLPVDIGINIETIV</sequence>
<dbReference type="PATRIC" id="fig|742734.4.peg.401"/>
<evidence type="ECO:0000259" key="1">
    <source>
        <dbReference type="Pfam" id="PF03235"/>
    </source>
</evidence>
<dbReference type="Proteomes" id="UP000037392">
    <property type="component" value="Unassembled WGS sequence"/>
</dbReference>